<reference evidence="2 3" key="1">
    <citation type="journal article" date="2019" name="Genome Biol. Evol.">
        <title>Insights into the evolution of the New World diploid cottons (Gossypium, subgenus Houzingenia) based on genome sequencing.</title>
        <authorList>
            <person name="Grover C.E."/>
            <person name="Arick M.A. 2nd"/>
            <person name="Thrash A."/>
            <person name="Conover J.L."/>
            <person name="Sanders W.S."/>
            <person name="Peterson D.G."/>
            <person name="Frelichowski J.E."/>
            <person name="Scheffler J.A."/>
            <person name="Scheffler B.E."/>
            <person name="Wendel J.F."/>
        </authorList>
    </citation>
    <scope>NUCLEOTIDE SEQUENCE [LARGE SCALE GENOMIC DNA]</scope>
    <source>
        <strain evidence="2">8</strain>
        <tissue evidence="2">Leaf</tissue>
    </source>
</reference>
<gene>
    <name evidence="2" type="ORF">Gotri_006784</name>
</gene>
<dbReference type="AlphaFoldDB" id="A0A7J9FHJ2"/>
<dbReference type="EMBL" id="JABEZW010215796">
    <property type="protein sequence ID" value="MBA0784641.1"/>
    <property type="molecule type" value="Genomic_DNA"/>
</dbReference>
<name>A0A7J9FHJ2_9ROSI</name>
<proteinExistence type="predicted"/>
<keyword evidence="1" id="KW-0812">Transmembrane</keyword>
<keyword evidence="1" id="KW-1133">Transmembrane helix</keyword>
<dbReference type="PANTHER" id="PTHR31170">
    <property type="entry name" value="BNAC04G53230D PROTEIN"/>
    <property type="match status" value="1"/>
</dbReference>
<keyword evidence="1" id="KW-0472">Membrane</keyword>
<dbReference type="InterPro" id="IPR004158">
    <property type="entry name" value="DUF247_pln"/>
</dbReference>
<comment type="caution">
    <text evidence="2">The sequence shown here is derived from an EMBL/GenBank/DDBJ whole genome shotgun (WGS) entry which is preliminary data.</text>
</comment>
<dbReference type="Pfam" id="PF03140">
    <property type="entry name" value="DUF247"/>
    <property type="match status" value="2"/>
</dbReference>
<keyword evidence="3" id="KW-1185">Reference proteome</keyword>
<evidence type="ECO:0000256" key="1">
    <source>
        <dbReference type="SAM" id="Phobius"/>
    </source>
</evidence>
<sequence length="298" mass="34756">MKDEEVEDLEWGLEQVSINEVPRNIRQASQKAYTPQLISIGPLHYRKRNLTSISKHKVNYQEKFLQRTSKKTLESFWSFIDLKEKVILNCYEALIDEDEFVTMIFYDALFIMELFSRKYVKEMKKDSEIKDFLLKETWSAGGEDGNPTLDRFAKMPHVESDPTACLLDIKFDEHGKLKIPKLAVHSNTEAYFRNVMAFEMCHYPDEAYVCAYIEQLNHLIRTARAGIGEPPACYWATSDRLNQFCKEAWKRKVAIFMKEKYGILKRVHFPNLWRGTGTVAALTVVVLTFIQTVLAFLK</sequence>
<feature type="transmembrane region" description="Helical" evidence="1">
    <location>
        <begin position="272"/>
        <end position="297"/>
    </location>
</feature>
<accession>A0A7J9FHJ2</accession>
<evidence type="ECO:0000313" key="2">
    <source>
        <dbReference type="EMBL" id="MBA0784641.1"/>
    </source>
</evidence>
<dbReference type="Proteomes" id="UP000593568">
    <property type="component" value="Unassembled WGS sequence"/>
</dbReference>
<protein>
    <submittedName>
        <fullName evidence="2">Uncharacterized protein</fullName>
    </submittedName>
</protein>
<organism evidence="2 3">
    <name type="scientific">Gossypium trilobum</name>
    <dbReference type="NCBI Taxonomy" id="34281"/>
    <lineage>
        <taxon>Eukaryota</taxon>
        <taxon>Viridiplantae</taxon>
        <taxon>Streptophyta</taxon>
        <taxon>Embryophyta</taxon>
        <taxon>Tracheophyta</taxon>
        <taxon>Spermatophyta</taxon>
        <taxon>Magnoliopsida</taxon>
        <taxon>eudicotyledons</taxon>
        <taxon>Gunneridae</taxon>
        <taxon>Pentapetalae</taxon>
        <taxon>rosids</taxon>
        <taxon>malvids</taxon>
        <taxon>Malvales</taxon>
        <taxon>Malvaceae</taxon>
        <taxon>Malvoideae</taxon>
        <taxon>Gossypium</taxon>
    </lineage>
</organism>
<dbReference type="PANTHER" id="PTHR31170:SF9">
    <property type="entry name" value="PROTEIN, PUTATIVE (DUF247)-RELATED"/>
    <property type="match status" value="1"/>
</dbReference>
<evidence type="ECO:0000313" key="3">
    <source>
        <dbReference type="Proteomes" id="UP000593568"/>
    </source>
</evidence>